<evidence type="ECO:0000256" key="2">
    <source>
        <dbReference type="ARBA" id="ARBA00034247"/>
    </source>
</evidence>
<evidence type="ECO:0000256" key="1">
    <source>
        <dbReference type="ARBA" id="ARBA00012528"/>
    </source>
</evidence>
<dbReference type="Pfam" id="PF00990">
    <property type="entry name" value="GGDEF"/>
    <property type="match status" value="1"/>
</dbReference>
<organism evidence="5 6">
    <name type="scientific">Nitratidesulfovibrio oxamicus</name>
    <dbReference type="NCBI Taxonomy" id="32016"/>
    <lineage>
        <taxon>Bacteria</taxon>
        <taxon>Pseudomonadati</taxon>
        <taxon>Thermodesulfobacteriota</taxon>
        <taxon>Desulfovibrionia</taxon>
        <taxon>Desulfovibrionales</taxon>
        <taxon>Desulfovibrionaceae</taxon>
        <taxon>Nitratidesulfovibrio</taxon>
    </lineage>
</organism>
<dbReference type="PANTHER" id="PTHR45138">
    <property type="entry name" value="REGULATORY COMPONENTS OF SENSORY TRANSDUCTION SYSTEM"/>
    <property type="match status" value="1"/>
</dbReference>
<reference evidence="5 6" key="1">
    <citation type="submission" date="2019-08" db="EMBL/GenBank/DDBJ databases">
        <authorList>
            <person name="Luo N."/>
        </authorList>
    </citation>
    <scope>NUCLEOTIDE SEQUENCE [LARGE SCALE GENOMIC DNA]</scope>
    <source>
        <strain evidence="5 6">NCIMB 9442</strain>
    </source>
</reference>
<dbReference type="PROSITE" id="PS50887">
    <property type="entry name" value="GGDEF"/>
    <property type="match status" value="1"/>
</dbReference>
<dbReference type="NCBIfam" id="TIGR00254">
    <property type="entry name" value="GGDEF"/>
    <property type="match status" value="1"/>
</dbReference>
<dbReference type="InterPro" id="IPR050469">
    <property type="entry name" value="Diguanylate_Cyclase"/>
</dbReference>
<sequence length="474" mass="53266">MSRRLALFIFRILPFAVLLGGAFSGVCRADSGPADVRFTPAEQRFIRESAPVTLCVDPDWPPFERVEARNGQPRHAGIAADIIALVAQRTGLSFELVPTATWDDSIAAARAGRCQVLSFLNQTPQRDAWLGFTDPLLTDPNVFITRTEHPAIVDPAVLEGATIVFPRGTAMEELVRKDYPNLTVLVTESEADAIRMVEERKADMTMRSLIVAAYTIRQQGLFNLKIAGRLPEYENKLRMGVVRHNPLLRSVLNRGIRSLTVEERQQIVNRHVPITAQTSVDYWLVARVAGFFALLAGVVLWYNRRLQRMNAVLERLARTDSLTDLPNRSRLNELFRREVERAQRYRRPFSIVILDIDHFKRVNDEHGHLAGDRTLQVFARVVRDSVRGADSVGRWGGEEFLVLCPETTAEEAVQLAERLRGASRATRFEGGRIHTLSAGVAAFREGDSVDTLLHRADTALYRAKNGGRDRVEVE</sequence>
<dbReference type="Proteomes" id="UP001194469">
    <property type="component" value="Unassembled WGS sequence"/>
</dbReference>
<dbReference type="SMART" id="SM00267">
    <property type="entry name" value="GGDEF"/>
    <property type="match status" value="1"/>
</dbReference>
<dbReference type="RefSeq" id="WP_196607880.1">
    <property type="nucleotide sequence ID" value="NZ_VRYY01000015.1"/>
</dbReference>
<dbReference type="InterPro" id="IPR029787">
    <property type="entry name" value="Nucleotide_cyclase"/>
</dbReference>
<evidence type="ECO:0000313" key="6">
    <source>
        <dbReference type="Proteomes" id="UP001194469"/>
    </source>
</evidence>
<dbReference type="InterPro" id="IPR000160">
    <property type="entry name" value="GGDEF_dom"/>
</dbReference>
<feature type="transmembrane region" description="Helical" evidence="3">
    <location>
        <begin position="282"/>
        <end position="302"/>
    </location>
</feature>
<dbReference type="InterPro" id="IPR043128">
    <property type="entry name" value="Rev_trsase/Diguanyl_cyclase"/>
</dbReference>
<dbReference type="SMART" id="SM00062">
    <property type="entry name" value="PBPb"/>
    <property type="match status" value="1"/>
</dbReference>
<accession>A0ABS0IZN2</accession>
<dbReference type="Gene3D" id="3.30.70.270">
    <property type="match status" value="1"/>
</dbReference>
<protein>
    <recommendedName>
        <fullName evidence="1">diguanylate cyclase</fullName>
        <ecNumber evidence="1">2.7.7.65</ecNumber>
    </recommendedName>
</protein>
<dbReference type="SUPFAM" id="SSF53850">
    <property type="entry name" value="Periplasmic binding protein-like II"/>
    <property type="match status" value="1"/>
</dbReference>
<evidence type="ECO:0000313" key="5">
    <source>
        <dbReference type="EMBL" id="MBG3875599.1"/>
    </source>
</evidence>
<comment type="caution">
    <text evidence="5">The sequence shown here is derived from an EMBL/GenBank/DDBJ whole genome shotgun (WGS) entry which is preliminary data.</text>
</comment>
<evidence type="ECO:0000256" key="3">
    <source>
        <dbReference type="SAM" id="Phobius"/>
    </source>
</evidence>
<keyword evidence="3" id="KW-0472">Membrane</keyword>
<dbReference type="EMBL" id="VRYY01000015">
    <property type="protein sequence ID" value="MBG3875599.1"/>
    <property type="molecule type" value="Genomic_DNA"/>
</dbReference>
<dbReference type="Pfam" id="PF00497">
    <property type="entry name" value="SBP_bac_3"/>
    <property type="match status" value="1"/>
</dbReference>
<keyword evidence="3" id="KW-1133">Transmembrane helix</keyword>
<dbReference type="Gene3D" id="3.40.190.10">
    <property type="entry name" value="Periplasmic binding protein-like II"/>
    <property type="match status" value="2"/>
</dbReference>
<dbReference type="CDD" id="cd01949">
    <property type="entry name" value="GGDEF"/>
    <property type="match status" value="1"/>
</dbReference>
<dbReference type="InterPro" id="IPR001638">
    <property type="entry name" value="Solute-binding_3/MltF_N"/>
</dbReference>
<gene>
    <name evidence="5" type="ORF">FVW20_00785</name>
</gene>
<dbReference type="EC" id="2.7.7.65" evidence="1"/>
<dbReference type="PANTHER" id="PTHR45138:SF9">
    <property type="entry name" value="DIGUANYLATE CYCLASE DGCM-RELATED"/>
    <property type="match status" value="1"/>
</dbReference>
<keyword evidence="3" id="KW-0812">Transmembrane</keyword>
<feature type="domain" description="GGDEF" evidence="4">
    <location>
        <begin position="347"/>
        <end position="474"/>
    </location>
</feature>
<proteinExistence type="predicted"/>
<evidence type="ECO:0000259" key="4">
    <source>
        <dbReference type="PROSITE" id="PS50887"/>
    </source>
</evidence>
<dbReference type="CDD" id="cd13708">
    <property type="entry name" value="PBP2_BvgS_like_1"/>
    <property type="match status" value="1"/>
</dbReference>
<keyword evidence="6" id="KW-1185">Reference proteome</keyword>
<name>A0ABS0IZN2_9BACT</name>
<dbReference type="SUPFAM" id="SSF55073">
    <property type="entry name" value="Nucleotide cyclase"/>
    <property type="match status" value="1"/>
</dbReference>
<comment type="catalytic activity">
    <reaction evidence="2">
        <text>2 GTP = 3',3'-c-di-GMP + 2 diphosphate</text>
        <dbReference type="Rhea" id="RHEA:24898"/>
        <dbReference type="ChEBI" id="CHEBI:33019"/>
        <dbReference type="ChEBI" id="CHEBI:37565"/>
        <dbReference type="ChEBI" id="CHEBI:58805"/>
        <dbReference type="EC" id="2.7.7.65"/>
    </reaction>
</comment>